<dbReference type="PROSITE" id="PS00018">
    <property type="entry name" value="EF_HAND_1"/>
    <property type="match status" value="1"/>
</dbReference>
<dbReference type="InterPro" id="IPR002102">
    <property type="entry name" value="Cohesin_dom"/>
</dbReference>
<dbReference type="SUPFAM" id="SSF63446">
    <property type="entry name" value="Type I dockerin domain"/>
    <property type="match status" value="1"/>
</dbReference>
<dbReference type="GO" id="GO:0030246">
    <property type="term" value="F:carbohydrate binding"/>
    <property type="evidence" value="ECO:0007669"/>
    <property type="project" value="InterPro"/>
</dbReference>
<organism evidence="2">
    <name type="scientific">marine metagenome</name>
    <dbReference type="NCBI Taxonomy" id="408172"/>
    <lineage>
        <taxon>unclassified sequences</taxon>
        <taxon>metagenomes</taxon>
        <taxon>ecological metagenomes</taxon>
    </lineage>
</organism>
<protein>
    <recommendedName>
        <fullName evidence="1">Cohesin domain-containing protein</fullName>
    </recommendedName>
</protein>
<feature type="non-terminal residue" evidence="2">
    <location>
        <position position="1"/>
    </location>
</feature>
<dbReference type="GO" id="GO:0000272">
    <property type="term" value="P:polysaccharide catabolic process"/>
    <property type="evidence" value="ECO:0007669"/>
    <property type="project" value="InterPro"/>
</dbReference>
<dbReference type="Pfam" id="PF00963">
    <property type="entry name" value="Cohesin"/>
    <property type="match status" value="1"/>
</dbReference>
<proteinExistence type="predicted"/>
<dbReference type="EMBL" id="UINC01130167">
    <property type="protein sequence ID" value="SVD11057.1"/>
    <property type="molecule type" value="Genomic_DNA"/>
</dbReference>
<sequence length="309" mass="32401">SVPLVNTGVKGEIRATFSLGGNSLPAGDQLIGTVSFRARSVQESLETVLALQDLSISDSTGNILASGTDVVSGKARVVVRGMTGDNNANSRLDVGDATRIQRLLVGLDRARAWDITANDLNDSGDLDPGDVTKVLRTVVGLDPQPHGNRSIAKMGGDGETDEKVELSLTEKTADSVTVQVKLKEMKGTVSGANFELMYPAELLKLKDKTSHKKGEMVSKDARVIWKGVSEQNGKVAMAASSPKPWEVKDGVLAELSFDVQGGADLSKADLELGQVEVSPDGFDNRMLAGLELNVGSGSVEAGAAVKTTA</sequence>
<dbReference type="SUPFAM" id="SSF49384">
    <property type="entry name" value="Carbohydrate-binding domain"/>
    <property type="match status" value="1"/>
</dbReference>
<dbReference type="InterPro" id="IPR036439">
    <property type="entry name" value="Dockerin_dom_sf"/>
</dbReference>
<dbReference type="Gene3D" id="2.60.40.680">
    <property type="match status" value="1"/>
</dbReference>
<evidence type="ECO:0000313" key="2">
    <source>
        <dbReference type="EMBL" id="SVD11057.1"/>
    </source>
</evidence>
<feature type="domain" description="Cohesin" evidence="1">
    <location>
        <begin position="170"/>
        <end position="263"/>
    </location>
</feature>
<reference evidence="2" key="1">
    <citation type="submission" date="2018-05" db="EMBL/GenBank/DDBJ databases">
        <authorList>
            <person name="Lanie J.A."/>
            <person name="Ng W.-L."/>
            <person name="Kazmierczak K.M."/>
            <person name="Andrzejewski T.M."/>
            <person name="Davidsen T.M."/>
            <person name="Wayne K.J."/>
            <person name="Tettelin H."/>
            <person name="Glass J.I."/>
            <person name="Rusch D."/>
            <person name="Podicherti R."/>
            <person name="Tsui H.-C.T."/>
            <person name="Winkler M.E."/>
        </authorList>
    </citation>
    <scope>NUCLEOTIDE SEQUENCE</scope>
</reference>
<feature type="non-terminal residue" evidence="2">
    <location>
        <position position="309"/>
    </location>
</feature>
<name>A0A382SPB0_9ZZZZ</name>
<gene>
    <name evidence="2" type="ORF">METZ01_LOCUS363911</name>
</gene>
<dbReference type="InterPro" id="IPR018247">
    <property type="entry name" value="EF_Hand_1_Ca_BS"/>
</dbReference>
<evidence type="ECO:0000259" key="1">
    <source>
        <dbReference type="Pfam" id="PF00963"/>
    </source>
</evidence>
<dbReference type="InterPro" id="IPR008965">
    <property type="entry name" value="CBM2/CBM3_carb-bd_dom_sf"/>
</dbReference>
<dbReference type="AlphaFoldDB" id="A0A382SPB0"/>
<dbReference type="Gene3D" id="1.10.1330.10">
    <property type="entry name" value="Dockerin domain"/>
    <property type="match status" value="1"/>
</dbReference>
<accession>A0A382SPB0</accession>